<gene>
    <name evidence="2" type="ORF">B0H16DRAFT_1777412</name>
</gene>
<protein>
    <submittedName>
        <fullName evidence="2">Uncharacterized protein</fullName>
    </submittedName>
</protein>
<feature type="compositionally biased region" description="Low complexity" evidence="1">
    <location>
        <begin position="44"/>
        <end position="67"/>
    </location>
</feature>
<proteinExistence type="predicted"/>
<keyword evidence="3" id="KW-1185">Reference proteome</keyword>
<name>A0AAD7HVK3_9AGAR</name>
<dbReference type="AlphaFoldDB" id="A0AAD7HVK3"/>
<dbReference type="EMBL" id="JARKIB010000171">
    <property type="protein sequence ID" value="KAJ7728614.1"/>
    <property type="molecule type" value="Genomic_DNA"/>
</dbReference>
<evidence type="ECO:0000313" key="3">
    <source>
        <dbReference type="Proteomes" id="UP001215598"/>
    </source>
</evidence>
<feature type="region of interest" description="Disordered" evidence="1">
    <location>
        <begin position="1"/>
        <end position="88"/>
    </location>
</feature>
<organism evidence="2 3">
    <name type="scientific">Mycena metata</name>
    <dbReference type="NCBI Taxonomy" id="1033252"/>
    <lineage>
        <taxon>Eukaryota</taxon>
        <taxon>Fungi</taxon>
        <taxon>Dikarya</taxon>
        <taxon>Basidiomycota</taxon>
        <taxon>Agaricomycotina</taxon>
        <taxon>Agaricomycetes</taxon>
        <taxon>Agaricomycetidae</taxon>
        <taxon>Agaricales</taxon>
        <taxon>Marasmiineae</taxon>
        <taxon>Mycenaceae</taxon>
        <taxon>Mycena</taxon>
    </lineage>
</organism>
<accession>A0AAD7HVK3</accession>
<sequence>MRDGRHSKIQSPGDGLGDGRRISGTPLSTPSAPPSRLWSAVPGSTSPRRASTSTAPMSPFPVSSSPSDGGNPNAIPDTDTDLDMDMDMGADADDGEEDTDAHAIAAALRDAGVDALGRVVSSSSASASTALAILRLPQTRRGATLSRLTHVLEHSALYSSVLERQMREGKGRKDTNPPRLPYSPQKKPRIPAFPQPHQITGATLHPYQLEGPQWMLGLDEQGISGIFPAGQQSFPTRRRERNVVRRDAIMPVGGCVVARLGFVRAALCDILPSPPARDDGGGAAGRTERVVRGLPDRPNAIGLDSAGARRGFDCWWLERESARAGGSWRTSRVLWSHGQVSSFAFFTRERASGDVSLSFFTVARAWIFQAQLRPSLGGIYHFVLS</sequence>
<evidence type="ECO:0000256" key="1">
    <source>
        <dbReference type="SAM" id="MobiDB-lite"/>
    </source>
</evidence>
<feature type="region of interest" description="Disordered" evidence="1">
    <location>
        <begin position="167"/>
        <end position="187"/>
    </location>
</feature>
<comment type="caution">
    <text evidence="2">The sequence shown here is derived from an EMBL/GenBank/DDBJ whole genome shotgun (WGS) entry which is preliminary data.</text>
</comment>
<feature type="compositionally biased region" description="Acidic residues" evidence="1">
    <location>
        <begin position="78"/>
        <end position="88"/>
    </location>
</feature>
<dbReference type="Proteomes" id="UP001215598">
    <property type="component" value="Unassembled WGS sequence"/>
</dbReference>
<feature type="compositionally biased region" description="Basic and acidic residues" evidence="1">
    <location>
        <begin position="167"/>
        <end position="176"/>
    </location>
</feature>
<reference evidence="2" key="1">
    <citation type="submission" date="2023-03" db="EMBL/GenBank/DDBJ databases">
        <title>Massive genome expansion in bonnet fungi (Mycena s.s.) driven by repeated elements and novel gene families across ecological guilds.</title>
        <authorList>
            <consortium name="Lawrence Berkeley National Laboratory"/>
            <person name="Harder C.B."/>
            <person name="Miyauchi S."/>
            <person name="Viragh M."/>
            <person name="Kuo A."/>
            <person name="Thoen E."/>
            <person name="Andreopoulos B."/>
            <person name="Lu D."/>
            <person name="Skrede I."/>
            <person name="Drula E."/>
            <person name="Henrissat B."/>
            <person name="Morin E."/>
            <person name="Kohler A."/>
            <person name="Barry K."/>
            <person name="LaButti K."/>
            <person name="Morin E."/>
            <person name="Salamov A."/>
            <person name="Lipzen A."/>
            <person name="Mereny Z."/>
            <person name="Hegedus B."/>
            <person name="Baldrian P."/>
            <person name="Stursova M."/>
            <person name="Weitz H."/>
            <person name="Taylor A."/>
            <person name="Grigoriev I.V."/>
            <person name="Nagy L.G."/>
            <person name="Martin F."/>
            <person name="Kauserud H."/>
        </authorList>
    </citation>
    <scope>NUCLEOTIDE SEQUENCE</scope>
    <source>
        <strain evidence="2">CBHHK182m</strain>
    </source>
</reference>
<evidence type="ECO:0000313" key="2">
    <source>
        <dbReference type="EMBL" id="KAJ7728614.1"/>
    </source>
</evidence>